<dbReference type="Proteomes" id="UP000250166">
    <property type="component" value="Unassembled WGS sequence"/>
</dbReference>
<sequence>MKIDSTNALLQYQSSKTSTINKNQKDDEALKAQTDAFESILLKFMLDTSLNLDDPLYPKQAGAEIYQSMYKDTLSQQLSGNFGYSQMLFEWLKQQQKG</sequence>
<accession>A0A2X3AZV8</accession>
<proteinExistence type="predicted"/>
<evidence type="ECO:0000313" key="2">
    <source>
        <dbReference type="Proteomes" id="UP000250166"/>
    </source>
</evidence>
<protein>
    <recommendedName>
        <fullName evidence="3">Rod binding protein</fullName>
    </recommendedName>
</protein>
<dbReference type="AlphaFoldDB" id="A0A2X3AZV8"/>
<dbReference type="EMBL" id="UAWL01000006">
    <property type="protein sequence ID" value="SQB98468.1"/>
    <property type="molecule type" value="Genomic_DNA"/>
</dbReference>
<evidence type="ECO:0000313" key="1">
    <source>
        <dbReference type="EMBL" id="SQB98468.1"/>
    </source>
</evidence>
<dbReference type="RefSeq" id="WP_023948886.1">
    <property type="nucleotide sequence ID" value="NZ_JAERIV010000010.1"/>
</dbReference>
<gene>
    <name evidence="1" type="ORF">NCTC13102_00927</name>
</gene>
<evidence type="ECO:0008006" key="3">
    <source>
        <dbReference type="Google" id="ProtNLM"/>
    </source>
</evidence>
<reference evidence="1 2" key="1">
    <citation type="submission" date="2018-06" db="EMBL/GenBank/DDBJ databases">
        <authorList>
            <consortium name="Pathogen Informatics"/>
            <person name="Doyle S."/>
        </authorList>
    </citation>
    <scope>NUCLEOTIDE SEQUENCE [LARGE SCALE GENOMIC DNA]</scope>
    <source>
        <strain evidence="1 2">NCTC13102</strain>
    </source>
</reference>
<name>A0A2X3AZV8_9HELI</name>
<organism evidence="1 2">
    <name type="scientific">Helicobacter fennelliae</name>
    <dbReference type="NCBI Taxonomy" id="215"/>
    <lineage>
        <taxon>Bacteria</taxon>
        <taxon>Pseudomonadati</taxon>
        <taxon>Campylobacterota</taxon>
        <taxon>Epsilonproteobacteria</taxon>
        <taxon>Campylobacterales</taxon>
        <taxon>Helicobacteraceae</taxon>
        <taxon>Helicobacter</taxon>
    </lineage>
</organism>